<dbReference type="UniPathway" id="UPA00148">
    <property type="reaction ID" value="UER00233"/>
</dbReference>
<evidence type="ECO:0000313" key="10">
    <source>
        <dbReference type="EMBL" id="BCG46816.1"/>
    </source>
</evidence>
<keyword evidence="11" id="KW-1185">Reference proteome</keyword>
<dbReference type="GO" id="GO:0005524">
    <property type="term" value="F:ATP binding"/>
    <property type="evidence" value="ECO:0007669"/>
    <property type="project" value="InterPro"/>
</dbReference>
<dbReference type="InterPro" id="IPR003724">
    <property type="entry name" value="CblAdoTrfase_CobA"/>
</dbReference>
<dbReference type="PANTHER" id="PTHR46638:SF1">
    <property type="entry name" value="CORRINOID ADENOSYLTRANSFERASE"/>
    <property type="match status" value="1"/>
</dbReference>
<comment type="catalytic activity">
    <reaction evidence="8">
        <text>2 cob(II)yrinate a,c diamide + reduced [electron-transfer flavoprotein] + 2 ATP = 2 adenosylcob(III)yrinate a,c-diamide + 2 triphosphate + oxidized [electron-transfer flavoprotein] + 3 H(+)</text>
        <dbReference type="Rhea" id="RHEA:11528"/>
        <dbReference type="Rhea" id="RHEA-COMP:10685"/>
        <dbReference type="Rhea" id="RHEA-COMP:10686"/>
        <dbReference type="ChEBI" id="CHEBI:15378"/>
        <dbReference type="ChEBI" id="CHEBI:18036"/>
        <dbReference type="ChEBI" id="CHEBI:30616"/>
        <dbReference type="ChEBI" id="CHEBI:57692"/>
        <dbReference type="ChEBI" id="CHEBI:58307"/>
        <dbReference type="ChEBI" id="CHEBI:58503"/>
        <dbReference type="ChEBI" id="CHEBI:58537"/>
        <dbReference type="EC" id="2.5.1.17"/>
    </reaction>
</comment>
<evidence type="ECO:0000256" key="6">
    <source>
        <dbReference type="ARBA" id="ARBA00033334"/>
    </source>
</evidence>
<evidence type="ECO:0000313" key="11">
    <source>
        <dbReference type="Proteomes" id="UP000515472"/>
    </source>
</evidence>
<dbReference type="NCBIfam" id="TIGR00708">
    <property type="entry name" value="cobA"/>
    <property type="match status" value="1"/>
</dbReference>
<dbReference type="CDD" id="cd00561">
    <property type="entry name" value="CobA_ACA"/>
    <property type="match status" value="1"/>
</dbReference>
<dbReference type="Pfam" id="PF02572">
    <property type="entry name" value="CobA_CobO_BtuR"/>
    <property type="match status" value="1"/>
</dbReference>
<dbReference type="EMBL" id="AP023213">
    <property type="protein sequence ID" value="BCG46816.1"/>
    <property type="molecule type" value="Genomic_DNA"/>
</dbReference>
<proteinExistence type="inferred from homology"/>
<reference evidence="10 11" key="1">
    <citation type="submission" date="2020-06" db="EMBL/GenBank/DDBJ databases">
        <title>Interaction of electrochemicaly active bacteria, Geobacter bremensis R4 on different carbon anode.</title>
        <authorList>
            <person name="Meng L."/>
            <person name="Yoshida N."/>
        </authorList>
    </citation>
    <scope>NUCLEOTIDE SEQUENCE [LARGE SCALE GENOMIC DNA]</scope>
    <source>
        <strain evidence="10 11">R4</strain>
    </source>
</reference>
<dbReference type="RefSeq" id="WP_185244941.1">
    <property type="nucleotide sequence ID" value="NZ_AP023213.1"/>
</dbReference>
<comment type="pathway">
    <text evidence="1">Cofactor biosynthesis; adenosylcobalamin biosynthesis; adenosylcobalamin from cob(II)yrinate a,c-diamide: step 2/7.</text>
</comment>
<evidence type="ECO:0000256" key="1">
    <source>
        <dbReference type="ARBA" id="ARBA00005121"/>
    </source>
</evidence>
<comment type="similarity">
    <text evidence="2">Belongs to the Cob(I)alamin adenosyltransferase family.</text>
</comment>
<dbReference type="GO" id="GO:0008817">
    <property type="term" value="F:corrinoid adenosyltransferase activity"/>
    <property type="evidence" value="ECO:0007669"/>
    <property type="project" value="UniProtKB-EC"/>
</dbReference>
<dbReference type="PANTHER" id="PTHR46638">
    <property type="entry name" value="CORRINOID ADENOSYLTRANSFERASE"/>
    <property type="match status" value="1"/>
</dbReference>
<dbReference type="GO" id="GO:0009236">
    <property type="term" value="P:cobalamin biosynthetic process"/>
    <property type="evidence" value="ECO:0007669"/>
    <property type="project" value="UniProtKB-UniPathway"/>
</dbReference>
<evidence type="ECO:0000256" key="2">
    <source>
        <dbReference type="ARBA" id="ARBA00007487"/>
    </source>
</evidence>
<evidence type="ECO:0000256" key="7">
    <source>
        <dbReference type="ARBA" id="ARBA00033354"/>
    </source>
</evidence>
<sequence>MKLEQGLIQVYTGNGKGKTTASLGLALRATGRELKVCMIQFMKGGGPYGEQMAAERLAPFLTIIQTGRPGWVKKDNPHEADKQLAAEALELAAKTVQGGEYDLVILDEINGAVSMGLVPVEGVLDLMRKKPHHVELVLTGRNAPESVIEAADLVTEMREIKHYYKAGVPARVGIEK</sequence>
<protein>
    <recommendedName>
        <fullName evidence="3">corrinoid adenosyltransferase</fullName>
        <ecNumber evidence="3">2.5.1.17</ecNumber>
    </recommendedName>
    <alternativeName>
        <fullName evidence="5">Cob(II)alamin adenosyltransferase</fullName>
    </alternativeName>
    <alternativeName>
        <fullName evidence="7">Cob(II)yrinic acid a,c-diamide adenosyltransferase</fullName>
    </alternativeName>
    <alternativeName>
        <fullName evidence="6">Cobinamide/cobalamin adenosyltransferase</fullName>
    </alternativeName>
</protein>
<dbReference type="AlphaFoldDB" id="A0A6S6M4E4"/>
<dbReference type="InterPro" id="IPR027417">
    <property type="entry name" value="P-loop_NTPase"/>
</dbReference>
<organism evidence="10 11">
    <name type="scientific">Citrifermentans bremense</name>
    <dbReference type="NCBI Taxonomy" id="60035"/>
    <lineage>
        <taxon>Bacteria</taxon>
        <taxon>Pseudomonadati</taxon>
        <taxon>Thermodesulfobacteriota</taxon>
        <taxon>Desulfuromonadia</taxon>
        <taxon>Geobacterales</taxon>
        <taxon>Geobacteraceae</taxon>
        <taxon>Citrifermentans</taxon>
    </lineage>
</organism>
<dbReference type="NCBIfam" id="NF004637">
    <property type="entry name" value="PRK05986.1"/>
    <property type="match status" value="1"/>
</dbReference>
<evidence type="ECO:0000256" key="4">
    <source>
        <dbReference type="ARBA" id="ARBA00024929"/>
    </source>
</evidence>
<accession>A0A6S6M4E4</accession>
<name>A0A6S6M4E4_9BACT</name>
<comment type="catalytic activity">
    <reaction evidence="9">
        <text>2 cob(II)alamin + reduced [electron-transfer flavoprotein] + 2 ATP = 2 adenosylcob(III)alamin + 2 triphosphate + oxidized [electron-transfer flavoprotein] + 3 H(+)</text>
        <dbReference type="Rhea" id="RHEA:28671"/>
        <dbReference type="Rhea" id="RHEA-COMP:10685"/>
        <dbReference type="Rhea" id="RHEA-COMP:10686"/>
        <dbReference type="ChEBI" id="CHEBI:15378"/>
        <dbReference type="ChEBI" id="CHEBI:16304"/>
        <dbReference type="ChEBI" id="CHEBI:18036"/>
        <dbReference type="ChEBI" id="CHEBI:18408"/>
        <dbReference type="ChEBI" id="CHEBI:30616"/>
        <dbReference type="ChEBI" id="CHEBI:57692"/>
        <dbReference type="ChEBI" id="CHEBI:58307"/>
        <dbReference type="EC" id="2.5.1.17"/>
    </reaction>
</comment>
<dbReference type="SUPFAM" id="SSF52540">
    <property type="entry name" value="P-loop containing nucleoside triphosphate hydrolases"/>
    <property type="match status" value="1"/>
</dbReference>
<evidence type="ECO:0000256" key="8">
    <source>
        <dbReference type="ARBA" id="ARBA00048555"/>
    </source>
</evidence>
<dbReference type="Proteomes" id="UP000515472">
    <property type="component" value="Chromosome"/>
</dbReference>
<evidence type="ECO:0000256" key="3">
    <source>
        <dbReference type="ARBA" id="ARBA00012454"/>
    </source>
</evidence>
<evidence type="ECO:0000256" key="5">
    <source>
        <dbReference type="ARBA" id="ARBA00031529"/>
    </source>
</evidence>
<dbReference type="EC" id="2.5.1.17" evidence="3"/>
<comment type="function">
    <text evidence="4">Required for both de novo synthesis of the corrin ring for the assimilation of exogenous corrinoids. Participates in the adenosylation of a variety of incomplete and complete corrinoids.</text>
</comment>
<dbReference type="KEGG" id="gbn:GEOBRER4_15660"/>
<evidence type="ECO:0000256" key="9">
    <source>
        <dbReference type="ARBA" id="ARBA00048692"/>
    </source>
</evidence>
<gene>
    <name evidence="10" type="ORF">GEOBRER4_n1631</name>
</gene>
<keyword evidence="10" id="KW-0808">Transferase</keyword>
<dbReference type="Gene3D" id="3.40.50.300">
    <property type="entry name" value="P-loop containing nucleotide triphosphate hydrolases"/>
    <property type="match status" value="1"/>
</dbReference>
<dbReference type="PIRSF" id="PIRSF015617">
    <property type="entry name" value="Adensltrnsf_CobA"/>
    <property type="match status" value="1"/>
</dbReference>